<dbReference type="InterPro" id="IPR000843">
    <property type="entry name" value="HTH_LacI"/>
</dbReference>
<organism evidence="6 7">
    <name type="scientific">Granulicella sibirica</name>
    <dbReference type="NCBI Taxonomy" id="2479048"/>
    <lineage>
        <taxon>Bacteria</taxon>
        <taxon>Pseudomonadati</taxon>
        <taxon>Acidobacteriota</taxon>
        <taxon>Terriglobia</taxon>
        <taxon>Terriglobales</taxon>
        <taxon>Acidobacteriaceae</taxon>
        <taxon>Granulicella</taxon>
    </lineage>
</organism>
<dbReference type="InterPro" id="IPR001761">
    <property type="entry name" value="Peripla_BP/Lac1_sug-bd_dom"/>
</dbReference>
<dbReference type="CDD" id="cd06267">
    <property type="entry name" value="PBP1_LacI_sugar_binding-like"/>
    <property type="match status" value="1"/>
</dbReference>
<evidence type="ECO:0000256" key="4">
    <source>
        <dbReference type="ARBA" id="ARBA00023163"/>
    </source>
</evidence>
<accession>A0A4Q0STA5</accession>
<evidence type="ECO:0000256" key="1">
    <source>
        <dbReference type="ARBA" id="ARBA00022491"/>
    </source>
</evidence>
<proteinExistence type="predicted"/>
<evidence type="ECO:0000313" key="6">
    <source>
        <dbReference type="EMBL" id="RXH54155.1"/>
    </source>
</evidence>
<dbReference type="RefSeq" id="WP_128915396.1">
    <property type="nucleotide sequence ID" value="NZ_RDSM01000005.1"/>
</dbReference>
<dbReference type="InterPro" id="IPR010982">
    <property type="entry name" value="Lambda_DNA-bd_dom_sf"/>
</dbReference>
<comment type="caution">
    <text evidence="6">The sequence shown here is derived from an EMBL/GenBank/DDBJ whole genome shotgun (WGS) entry which is preliminary data.</text>
</comment>
<keyword evidence="1" id="KW-0678">Repressor</keyword>
<name>A0A4Q0STA5_9BACT</name>
<dbReference type="PROSITE" id="PS00356">
    <property type="entry name" value="HTH_LACI_1"/>
    <property type="match status" value="1"/>
</dbReference>
<evidence type="ECO:0000256" key="3">
    <source>
        <dbReference type="ARBA" id="ARBA00023125"/>
    </source>
</evidence>
<dbReference type="SUPFAM" id="SSF47413">
    <property type="entry name" value="lambda repressor-like DNA-binding domains"/>
    <property type="match status" value="1"/>
</dbReference>
<keyword evidence="3" id="KW-0238">DNA-binding</keyword>
<protein>
    <submittedName>
        <fullName evidence="6">Ribose operon repressor</fullName>
    </submittedName>
</protein>
<feature type="domain" description="HTH lacI-type" evidence="5">
    <location>
        <begin position="3"/>
        <end position="57"/>
    </location>
</feature>
<evidence type="ECO:0000256" key="2">
    <source>
        <dbReference type="ARBA" id="ARBA00023015"/>
    </source>
</evidence>
<dbReference type="OrthoDB" id="9784962at2"/>
<reference evidence="6 7" key="1">
    <citation type="submission" date="2018-11" db="EMBL/GenBank/DDBJ databases">
        <authorList>
            <person name="Mardanov A.V."/>
            <person name="Ravin N.V."/>
            <person name="Dedysh S.N."/>
        </authorList>
    </citation>
    <scope>NUCLEOTIDE SEQUENCE [LARGE SCALE GENOMIC DNA]</scope>
    <source>
        <strain evidence="6 7">AF10</strain>
    </source>
</reference>
<dbReference type="AlphaFoldDB" id="A0A4Q0STA5"/>
<dbReference type="SUPFAM" id="SSF53822">
    <property type="entry name" value="Periplasmic binding protein-like I"/>
    <property type="match status" value="1"/>
</dbReference>
<dbReference type="Pfam" id="PF00356">
    <property type="entry name" value="LacI"/>
    <property type="match status" value="1"/>
</dbReference>
<keyword evidence="2" id="KW-0805">Transcription regulation</keyword>
<evidence type="ECO:0000259" key="5">
    <source>
        <dbReference type="PROSITE" id="PS50932"/>
    </source>
</evidence>
<dbReference type="Gene3D" id="1.10.260.40">
    <property type="entry name" value="lambda repressor-like DNA-binding domains"/>
    <property type="match status" value="1"/>
</dbReference>
<dbReference type="GO" id="GO:0003700">
    <property type="term" value="F:DNA-binding transcription factor activity"/>
    <property type="evidence" value="ECO:0007669"/>
    <property type="project" value="TreeGrafter"/>
</dbReference>
<dbReference type="InterPro" id="IPR028082">
    <property type="entry name" value="Peripla_BP_I"/>
</dbReference>
<gene>
    <name evidence="6" type="ORF">GRAN_4806</name>
</gene>
<dbReference type="PANTHER" id="PTHR30146">
    <property type="entry name" value="LACI-RELATED TRANSCRIPTIONAL REPRESSOR"/>
    <property type="match status" value="1"/>
</dbReference>
<sequence length="339" mass="37343">MTVTMKDIAQQVGVSIITVSKALRGHSDIGAETSRRVMDKARELNYRPNLAARSLVTGRSSLVGLVVPDLLHPFFVEIGNALARTLKENGYYLIISSSEEDPTLEEHAIEHLLAHRLDALVVSSCSPTLPQQFKRIQEQGTPLVLLDRSFSRFRSNFVGSDDVDMGFIATEHLFDIKRKRIAHIRGPELSTGRSRLEGFLKAYKTRGIEPNPRYIVGTSTVDINSTQQGFAAMTKLLGLPSRPDAVFCYSDPIAIGAMDAILQRGLRIPQDVAVVGCGNLHYDVHLKIPLTSVDQRTSLLGERTGKMLLSILQKPGKSNFRKTLEKARVVVRGSSVATV</sequence>
<dbReference type="Pfam" id="PF00532">
    <property type="entry name" value="Peripla_BP_1"/>
    <property type="match status" value="1"/>
</dbReference>
<dbReference type="PANTHER" id="PTHR30146:SF148">
    <property type="entry name" value="HTH-TYPE TRANSCRIPTIONAL REPRESSOR PURR-RELATED"/>
    <property type="match status" value="1"/>
</dbReference>
<dbReference type="CDD" id="cd01392">
    <property type="entry name" value="HTH_LacI"/>
    <property type="match status" value="1"/>
</dbReference>
<keyword evidence="7" id="KW-1185">Reference proteome</keyword>
<reference evidence="7" key="2">
    <citation type="submission" date="2019-02" db="EMBL/GenBank/DDBJ databases">
        <title>Granulicella sibirica sp. nov., a psychrotolerant acidobacterium isolated from an organic soil layer in forested tundra, West Siberia.</title>
        <authorList>
            <person name="Oshkin I.Y."/>
            <person name="Kulichevskaya I.S."/>
            <person name="Rijpstra W.I.C."/>
            <person name="Sinninghe Damste J.S."/>
            <person name="Rakitin A.L."/>
            <person name="Ravin N.V."/>
            <person name="Dedysh S.N."/>
        </authorList>
    </citation>
    <scope>NUCLEOTIDE SEQUENCE [LARGE SCALE GENOMIC DNA]</scope>
    <source>
        <strain evidence="7">AF10</strain>
    </source>
</reference>
<dbReference type="PROSITE" id="PS50932">
    <property type="entry name" value="HTH_LACI_2"/>
    <property type="match status" value="1"/>
</dbReference>
<dbReference type="EMBL" id="RDSM01000005">
    <property type="protein sequence ID" value="RXH54155.1"/>
    <property type="molecule type" value="Genomic_DNA"/>
</dbReference>
<dbReference type="Gene3D" id="3.40.50.2300">
    <property type="match status" value="2"/>
</dbReference>
<dbReference type="Proteomes" id="UP000289437">
    <property type="component" value="Unassembled WGS sequence"/>
</dbReference>
<keyword evidence="4" id="KW-0804">Transcription</keyword>
<dbReference type="SMART" id="SM00354">
    <property type="entry name" value="HTH_LACI"/>
    <property type="match status" value="1"/>
</dbReference>
<evidence type="ECO:0000313" key="7">
    <source>
        <dbReference type="Proteomes" id="UP000289437"/>
    </source>
</evidence>
<dbReference type="GO" id="GO:0000976">
    <property type="term" value="F:transcription cis-regulatory region binding"/>
    <property type="evidence" value="ECO:0007669"/>
    <property type="project" value="TreeGrafter"/>
</dbReference>